<evidence type="ECO:0000313" key="1">
    <source>
        <dbReference type="EMBL" id="MBH0229713.1"/>
    </source>
</evidence>
<dbReference type="EMBL" id="JADZSC010000001">
    <property type="protein sequence ID" value="MBH0229713.1"/>
    <property type="molecule type" value="Genomic_DNA"/>
</dbReference>
<dbReference type="AlphaFoldDB" id="A0A931HUL5"/>
<comment type="caution">
    <text evidence="1">The sequence shown here is derived from an EMBL/GenBank/DDBJ whole genome shotgun (WGS) entry which is preliminary data.</text>
</comment>
<name>A0A931HUL5_9BACI</name>
<keyword evidence="2" id="KW-1185">Reference proteome</keyword>
<gene>
    <name evidence="1" type="ORF">H0267_05735</name>
</gene>
<evidence type="ECO:0000313" key="2">
    <source>
        <dbReference type="Proteomes" id="UP000614490"/>
    </source>
</evidence>
<reference evidence="1 2" key="1">
    <citation type="journal article" date="2005" name="Int. J. Syst. Evol. Microbiol.">
        <title>Halobacillus yeomjeoni sp. nov., isolated from a marine solar saltern in Korea.</title>
        <authorList>
            <person name="Yoon J.H."/>
            <person name="Kang S.J."/>
            <person name="Lee C.H."/>
            <person name="Oh H.W."/>
            <person name="Oh T.K."/>
        </authorList>
    </citation>
    <scope>NUCLEOTIDE SEQUENCE [LARGE SCALE GENOMIC DNA]</scope>
    <source>
        <strain evidence="1 2">KCTC 3957</strain>
    </source>
</reference>
<evidence type="ECO:0008006" key="3">
    <source>
        <dbReference type="Google" id="ProtNLM"/>
    </source>
</evidence>
<organism evidence="1 2">
    <name type="scientific">Halobacillus yeomjeoni</name>
    <dbReference type="NCBI Taxonomy" id="311194"/>
    <lineage>
        <taxon>Bacteria</taxon>
        <taxon>Bacillati</taxon>
        <taxon>Bacillota</taxon>
        <taxon>Bacilli</taxon>
        <taxon>Bacillales</taxon>
        <taxon>Bacillaceae</taxon>
        <taxon>Halobacillus</taxon>
    </lineage>
</organism>
<accession>A0A931HUL5</accession>
<dbReference type="Proteomes" id="UP000614490">
    <property type="component" value="Unassembled WGS sequence"/>
</dbReference>
<protein>
    <recommendedName>
        <fullName evidence="3">Ethanolamine utilization protein</fullName>
    </recommendedName>
</protein>
<sequence>MRVDREWVEQIVREVLQYQQQGLNQEKPTIHIIHSEKMKQEDKVFFEKRWNVIWVNPSEETERDVERALFYHVEQDLLVKSSLGISDTPVSRWFSKLIRSGREVLFTLSPQLNWLKQKENITDMSQCYADMLMQHKDNLISYGVQFLDVKEVIPHRSQNYKDEGSSISSPNVYSGKLVTQRDLEKWGRKEMHVLKNTIITPLAKDKAKELNITMQYIDA</sequence>
<proteinExistence type="predicted"/>
<dbReference type="RefSeq" id="WP_197316306.1">
    <property type="nucleotide sequence ID" value="NZ_JADZSC010000001.1"/>
</dbReference>